<dbReference type="PANTHER" id="PTHR10981">
    <property type="entry name" value="BATTENIN"/>
    <property type="match status" value="1"/>
</dbReference>
<reference evidence="9" key="1">
    <citation type="journal article" date="2013" name="Genetics">
        <title>The draft genome and transcriptome of Panagrellus redivivus are shaped by the harsh demands of a free-living lifestyle.</title>
        <authorList>
            <person name="Srinivasan J."/>
            <person name="Dillman A.R."/>
            <person name="Macchietto M.G."/>
            <person name="Heikkinen L."/>
            <person name="Lakso M."/>
            <person name="Fracchia K.M."/>
            <person name="Antoshechkin I."/>
            <person name="Mortazavi A."/>
            <person name="Wong G."/>
            <person name="Sternberg P.W."/>
        </authorList>
    </citation>
    <scope>NUCLEOTIDE SEQUENCE [LARGE SCALE GENOMIC DNA]</scope>
    <source>
        <strain evidence="9">MT8872</strain>
    </source>
</reference>
<proteinExistence type="inferred from homology"/>
<evidence type="ECO:0000256" key="4">
    <source>
        <dbReference type="ARBA" id="ARBA00022989"/>
    </source>
</evidence>
<feature type="transmembrane region" description="Helical" evidence="7">
    <location>
        <begin position="180"/>
        <end position="202"/>
    </location>
</feature>
<dbReference type="Gene3D" id="1.20.1250.20">
    <property type="entry name" value="MFS general substrate transporter like domains"/>
    <property type="match status" value="1"/>
</dbReference>
<evidence type="ECO:0000313" key="9">
    <source>
        <dbReference type="Proteomes" id="UP000492821"/>
    </source>
</evidence>
<feature type="compositionally biased region" description="Polar residues" evidence="6">
    <location>
        <begin position="47"/>
        <end position="66"/>
    </location>
</feature>
<evidence type="ECO:0000256" key="2">
    <source>
        <dbReference type="ARBA" id="ARBA00007467"/>
    </source>
</evidence>
<evidence type="ECO:0000313" key="10">
    <source>
        <dbReference type="WBParaSite" id="Pan_g11001.t1"/>
    </source>
</evidence>
<dbReference type="InterPro" id="IPR003492">
    <property type="entry name" value="Battenin_disease_Cln3"/>
</dbReference>
<evidence type="ECO:0000256" key="8">
    <source>
        <dbReference type="SAM" id="SignalP"/>
    </source>
</evidence>
<dbReference type="GO" id="GO:0016020">
    <property type="term" value="C:membrane"/>
    <property type="evidence" value="ECO:0007669"/>
    <property type="project" value="InterPro"/>
</dbReference>
<dbReference type="GO" id="GO:0051453">
    <property type="term" value="P:regulation of intracellular pH"/>
    <property type="evidence" value="ECO:0007669"/>
    <property type="project" value="TreeGrafter"/>
</dbReference>
<dbReference type="Proteomes" id="UP000492821">
    <property type="component" value="Unassembled WGS sequence"/>
</dbReference>
<feature type="transmembrane region" description="Helical" evidence="7">
    <location>
        <begin position="208"/>
        <end position="227"/>
    </location>
</feature>
<organism evidence="9 10">
    <name type="scientific">Panagrellus redivivus</name>
    <name type="common">Microworm</name>
    <dbReference type="NCBI Taxonomy" id="6233"/>
    <lineage>
        <taxon>Eukaryota</taxon>
        <taxon>Metazoa</taxon>
        <taxon>Ecdysozoa</taxon>
        <taxon>Nematoda</taxon>
        <taxon>Chromadorea</taxon>
        <taxon>Rhabditida</taxon>
        <taxon>Tylenchina</taxon>
        <taxon>Panagrolaimomorpha</taxon>
        <taxon>Panagrolaimoidea</taxon>
        <taxon>Panagrolaimidae</taxon>
        <taxon>Panagrellus</taxon>
    </lineage>
</organism>
<name>A0A7E4UPT7_PANRE</name>
<reference evidence="10" key="2">
    <citation type="submission" date="2020-10" db="UniProtKB">
        <authorList>
            <consortium name="WormBaseParasite"/>
        </authorList>
    </citation>
    <scope>IDENTIFICATION</scope>
</reference>
<accession>A0A7E4UPT7</accession>
<dbReference type="WBParaSite" id="Pan_g11001.t1">
    <property type="protein sequence ID" value="Pan_g11001.t1"/>
    <property type="gene ID" value="Pan_g11001"/>
</dbReference>
<keyword evidence="9" id="KW-1185">Reference proteome</keyword>
<dbReference type="AlphaFoldDB" id="A0A7E4UPT7"/>
<dbReference type="SUPFAM" id="SSF103473">
    <property type="entry name" value="MFS general substrate transporter"/>
    <property type="match status" value="1"/>
</dbReference>
<dbReference type="PANTHER" id="PTHR10981:SF8">
    <property type="entry name" value="BATTENIN"/>
    <property type="match status" value="1"/>
</dbReference>
<sequence length="279" mass="31937">MLVVPALFAVTFWCLLSIPSTVHRVKILSAKSWIVPRNKIEPRRSSRISTMSTEPVHTISEPSSSRGAWDEEIEIKRPIDSASESSSSDIQEHQHVTQKHLTMPEKFKLILPMLKYMIPLALVYFAEYLINQGLTELIVFDCASSFHMSRHSQYRWYQVLYQVGVFISRSSVNIWALPKLLLFLLPVLQLSCAFFFAFEAIYLFLPHIWIVFIIIVFEGLLGGACYVNTYYHVHREVAPDVREYSISITSCADSIGIMASGFLAVALHNYICAQQKYHL</sequence>
<dbReference type="GO" id="GO:0012505">
    <property type="term" value="C:endomembrane system"/>
    <property type="evidence" value="ECO:0007669"/>
    <property type="project" value="UniProtKB-SubCell"/>
</dbReference>
<dbReference type="GO" id="GO:0005764">
    <property type="term" value="C:lysosome"/>
    <property type="evidence" value="ECO:0007669"/>
    <property type="project" value="TreeGrafter"/>
</dbReference>
<protein>
    <submittedName>
        <fullName evidence="10">Battenin</fullName>
    </submittedName>
</protein>
<keyword evidence="8" id="KW-0732">Signal</keyword>
<comment type="similarity">
    <text evidence="2">Belongs to the battenin family.</text>
</comment>
<evidence type="ECO:0000256" key="3">
    <source>
        <dbReference type="ARBA" id="ARBA00022692"/>
    </source>
</evidence>
<evidence type="ECO:0000256" key="7">
    <source>
        <dbReference type="SAM" id="Phobius"/>
    </source>
</evidence>
<dbReference type="InterPro" id="IPR036259">
    <property type="entry name" value="MFS_trans_sf"/>
</dbReference>
<dbReference type="GO" id="GO:0007040">
    <property type="term" value="P:lysosome organization"/>
    <property type="evidence" value="ECO:0007669"/>
    <property type="project" value="TreeGrafter"/>
</dbReference>
<feature type="region of interest" description="Disordered" evidence="6">
    <location>
        <begin position="45"/>
        <end position="67"/>
    </location>
</feature>
<keyword evidence="3 7" id="KW-0812">Transmembrane</keyword>
<feature type="chain" id="PRO_5028811260" evidence="8">
    <location>
        <begin position="25"/>
        <end position="279"/>
    </location>
</feature>
<feature type="signal peptide" evidence="8">
    <location>
        <begin position="1"/>
        <end position="24"/>
    </location>
</feature>
<comment type="subcellular location">
    <subcellularLocation>
        <location evidence="1">Endomembrane system</location>
        <topology evidence="1">Multi-pass membrane protein</topology>
    </subcellularLocation>
</comment>
<keyword evidence="4 7" id="KW-1133">Transmembrane helix</keyword>
<dbReference type="Pfam" id="PF02487">
    <property type="entry name" value="CLN3"/>
    <property type="match status" value="1"/>
</dbReference>
<keyword evidence="5 7" id="KW-0472">Membrane</keyword>
<evidence type="ECO:0000256" key="1">
    <source>
        <dbReference type="ARBA" id="ARBA00004127"/>
    </source>
</evidence>
<evidence type="ECO:0000256" key="6">
    <source>
        <dbReference type="SAM" id="MobiDB-lite"/>
    </source>
</evidence>
<feature type="transmembrane region" description="Helical" evidence="7">
    <location>
        <begin position="109"/>
        <end position="130"/>
    </location>
</feature>
<evidence type="ECO:0000256" key="5">
    <source>
        <dbReference type="ARBA" id="ARBA00023136"/>
    </source>
</evidence>